<sequence length="215" mass="25264">MVLSSSDVSTKGSPAKVLWYLPIIPHFKQLFSNPNDAKCMIWHAAERQNDGKLHYPIDSPQWKTIDQLFLEFENETRNLRVGLATNGMNPRAYRNFPNIVLRDIKHVLYVRKAHASINYNMERKLFTLVIRDFLGRITHVVDYENPLMTITRLCLFFNAICNKVIDLQKLDELENDIVIILCQLEMYFQPSFFDIIIHLIIHLIWEIRLCGPIHL</sequence>
<dbReference type="EMBL" id="CM039434">
    <property type="protein sequence ID" value="KAI4324130.1"/>
    <property type="molecule type" value="Genomic_DNA"/>
</dbReference>
<comment type="caution">
    <text evidence="1">The sequence shown here is derived from an EMBL/GenBank/DDBJ whole genome shotgun (WGS) entry which is preliminary data.</text>
</comment>
<accession>A0ACB9MJ46</accession>
<evidence type="ECO:0000313" key="1">
    <source>
        <dbReference type="EMBL" id="KAI4324130.1"/>
    </source>
</evidence>
<keyword evidence="2" id="KW-1185">Reference proteome</keyword>
<organism evidence="1 2">
    <name type="scientific">Bauhinia variegata</name>
    <name type="common">Purple orchid tree</name>
    <name type="synonym">Phanera variegata</name>
    <dbReference type="NCBI Taxonomy" id="167791"/>
    <lineage>
        <taxon>Eukaryota</taxon>
        <taxon>Viridiplantae</taxon>
        <taxon>Streptophyta</taxon>
        <taxon>Embryophyta</taxon>
        <taxon>Tracheophyta</taxon>
        <taxon>Spermatophyta</taxon>
        <taxon>Magnoliopsida</taxon>
        <taxon>eudicotyledons</taxon>
        <taxon>Gunneridae</taxon>
        <taxon>Pentapetalae</taxon>
        <taxon>rosids</taxon>
        <taxon>fabids</taxon>
        <taxon>Fabales</taxon>
        <taxon>Fabaceae</taxon>
        <taxon>Cercidoideae</taxon>
        <taxon>Cercideae</taxon>
        <taxon>Bauhiniinae</taxon>
        <taxon>Bauhinia</taxon>
    </lineage>
</organism>
<proteinExistence type="predicted"/>
<reference evidence="1 2" key="1">
    <citation type="journal article" date="2022" name="DNA Res.">
        <title>Chromosomal-level genome assembly of the orchid tree Bauhinia variegata (Leguminosae; Cercidoideae) supports the allotetraploid origin hypothesis of Bauhinia.</title>
        <authorList>
            <person name="Zhong Y."/>
            <person name="Chen Y."/>
            <person name="Zheng D."/>
            <person name="Pang J."/>
            <person name="Liu Y."/>
            <person name="Luo S."/>
            <person name="Meng S."/>
            <person name="Qian L."/>
            <person name="Wei D."/>
            <person name="Dai S."/>
            <person name="Zhou R."/>
        </authorList>
    </citation>
    <scope>NUCLEOTIDE SEQUENCE [LARGE SCALE GENOMIC DNA]</scope>
    <source>
        <strain evidence="1">BV-YZ2020</strain>
    </source>
</reference>
<dbReference type="Proteomes" id="UP000828941">
    <property type="component" value="Chromosome 9"/>
</dbReference>
<protein>
    <submittedName>
        <fullName evidence="1">Uncharacterized protein</fullName>
    </submittedName>
</protein>
<evidence type="ECO:0000313" key="2">
    <source>
        <dbReference type="Proteomes" id="UP000828941"/>
    </source>
</evidence>
<name>A0ACB9MJ46_BAUVA</name>
<gene>
    <name evidence="1" type="ORF">L6164_023692</name>
</gene>